<organism evidence="1 2">
    <name type="scientific">Puccinia sorghi</name>
    <dbReference type="NCBI Taxonomy" id="27349"/>
    <lineage>
        <taxon>Eukaryota</taxon>
        <taxon>Fungi</taxon>
        <taxon>Dikarya</taxon>
        <taxon>Basidiomycota</taxon>
        <taxon>Pucciniomycotina</taxon>
        <taxon>Pucciniomycetes</taxon>
        <taxon>Pucciniales</taxon>
        <taxon>Pucciniaceae</taxon>
        <taxon>Puccinia</taxon>
    </lineage>
</organism>
<dbReference type="OrthoDB" id="2514918at2759"/>
<name>A0A0L6VQE6_9BASI</name>
<accession>A0A0L6VQE6</accession>
<keyword evidence="2" id="KW-1185">Reference proteome</keyword>
<dbReference type="Proteomes" id="UP000037035">
    <property type="component" value="Unassembled WGS sequence"/>
</dbReference>
<reference evidence="1 2" key="1">
    <citation type="submission" date="2015-08" db="EMBL/GenBank/DDBJ databases">
        <title>Next Generation Sequencing and Analysis of the Genome of Puccinia sorghi L Schw, the Causal Agent of Maize Common Rust.</title>
        <authorList>
            <person name="Rochi L."/>
            <person name="Burguener G."/>
            <person name="Darino M."/>
            <person name="Turjanski A."/>
            <person name="Kreff E."/>
            <person name="Dieguez M.J."/>
            <person name="Sacco F."/>
        </authorList>
    </citation>
    <scope>NUCLEOTIDE SEQUENCE [LARGE SCALE GENOMIC DNA]</scope>
    <source>
        <strain evidence="1 2">RO10H11247</strain>
    </source>
</reference>
<evidence type="ECO:0000313" key="1">
    <source>
        <dbReference type="EMBL" id="KNZ62923.1"/>
    </source>
</evidence>
<dbReference type="AlphaFoldDB" id="A0A0L6VQE6"/>
<dbReference type="EMBL" id="LAVV01002310">
    <property type="protein sequence ID" value="KNZ62923.1"/>
    <property type="molecule type" value="Genomic_DNA"/>
</dbReference>
<dbReference type="VEuPathDB" id="FungiDB:VP01_1207g6"/>
<protein>
    <recommendedName>
        <fullName evidence="3">Clr5 domain-containing protein</fullName>
    </recommendedName>
</protein>
<proteinExistence type="predicted"/>
<dbReference type="PANTHER" id="PTHR46177:SF1">
    <property type="entry name" value="INTEGRASE CATALYTIC DOMAIN-CONTAINING PROTEIN"/>
    <property type="match status" value="1"/>
</dbReference>
<evidence type="ECO:0000313" key="2">
    <source>
        <dbReference type="Proteomes" id="UP000037035"/>
    </source>
</evidence>
<dbReference type="PANTHER" id="PTHR46177">
    <property type="entry name" value="INTEGRASE CATALYTIC DOMAIN-CONTAINING PROTEIN"/>
    <property type="match status" value="1"/>
</dbReference>
<evidence type="ECO:0008006" key="3">
    <source>
        <dbReference type="Google" id="ProtNLM"/>
    </source>
</evidence>
<gene>
    <name evidence="1" type="ORF">VP01_1207g6</name>
</gene>
<sequence>MNSSHPPTTPPLSTRQVTLQKLENQFQEEVAQMLEETHSLTVSQWNLTCRKEDWGPIKLGSQKVENLEETITTYFNRGLTIQQIHHALTTRHNYTQSLRSLKRKLNTMNLSRHTDDLDSQKVDDVMLVTGR</sequence>
<comment type="caution">
    <text evidence="1">The sequence shown here is derived from an EMBL/GenBank/DDBJ whole genome shotgun (WGS) entry which is preliminary data.</text>
</comment>